<evidence type="ECO:0000256" key="2">
    <source>
        <dbReference type="SAM" id="Phobius"/>
    </source>
</evidence>
<comment type="caution">
    <text evidence="3">The sequence shown here is derived from an EMBL/GenBank/DDBJ whole genome shotgun (WGS) entry which is preliminary data.</text>
</comment>
<feature type="region of interest" description="Disordered" evidence="1">
    <location>
        <begin position="266"/>
        <end position="321"/>
    </location>
</feature>
<sequence length="321" mass="33725">MYILHVRGSKKAGHKADHKDGSGTTASSTTQTSTSTANSPPFLILPPETTTLTQTVSESEPPIREGNPSPQTSQPVVQSPITLTFPTPSSSSGTQTSSISGGGGVGPVRPQPAAIYTATSSAGVPTQSLAPTYTFQPSGRPSSPVSSEGGNGKPLPTGAIILIALLSTFFLFGLVLWIVRHKRRNTSYAVAFDTRTSAHLDPVKSGINSPDVGGTRQHLGTQFRGIQPDETGDPEKNAPDTDARPRSHLSELGALSRRFLHLVSPRNSSAMSSTTRYSDARGPGLEIWKNGPRTGGEDTEEPMQSVRASGLSEEPPPGYMA</sequence>
<feature type="compositionally biased region" description="Polar residues" evidence="1">
    <location>
        <begin position="48"/>
        <end position="58"/>
    </location>
</feature>
<reference evidence="3" key="1">
    <citation type="submission" date="2023-03" db="EMBL/GenBank/DDBJ databases">
        <title>Massive genome expansion in bonnet fungi (Mycena s.s.) driven by repeated elements and novel gene families across ecological guilds.</title>
        <authorList>
            <consortium name="Lawrence Berkeley National Laboratory"/>
            <person name="Harder C.B."/>
            <person name="Miyauchi S."/>
            <person name="Viragh M."/>
            <person name="Kuo A."/>
            <person name="Thoen E."/>
            <person name="Andreopoulos B."/>
            <person name="Lu D."/>
            <person name="Skrede I."/>
            <person name="Drula E."/>
            <person name="Henrissat B."/>
            <person name="Morin E."/>
            <person name="Kohler A."/>
            <person name="Barry K."/>
            <person name="LaButti K."/>
            <person name="Morin E."/>
            <person name="Salamov A."/>
            <person name="Lipzen A."/>
            <person name="Mereny Z."/>
            <person name="Hegedus B."/>
            <person name="Baldrian P."/>
            <person name="Stursova M."/>
            <person name="Weitz H."/>
            <person name="Taylor A."/>
            <person name="Grigoriev I.V."/>
            <person name="Nagy L.G."/>
            <person name="Martin F."/>
            <person name="Kauserud H."/>
        </authorList>
    </citation>
    <scope>NUCLEOTIDE SEQUENCE</scope>
    <source>
        <strain evidence="3">CBHHK188m</strain>
    </source>
</reference>
<feature type="transmembrane region" description="Helical" evidence="2">
    <location>
        <begin position="159"/>
        <end position="179"/>
    </location>
</feature>
<feature type="compositionally biased region" description="Polar residues" evidence="1">
    <location>
        <begin position="126"/>
        <end position="148"/>
    </location>
</feature>
<evidence type="ECO:0000256" key="1">
    <source>
        <dbReference type="SAM" id="MobiDB-lite"/>
    </source>
</evidence>
<dbReference type="EMBL" id="JARJLG010000279">
    <property type="protein sequence ID" value="KAJ7720451.1"/>
    <property type="molecule type" value="Genomic_DNA"/>
</dbReference>
<keyword evidence="2" id="KW-0812">Transmembrane</keyword>
<keyword evidence="2" id="KW-1133">Transmembrane helix</keyword>
<keyword evidence="4" id="KW-1185">Reference proteome</keyword>
<gene>
    <name evidence="3" type="ORF">DFH07DRAFT_306263</name>
</gene>
<feature type="compositionally biased region" description="Polar residues" evidence="1">
    <location>
        <begin position="68"/>
        <end position="77"/>
    </location>
</feature>
<feature type="region of interest" description="Disordered" evidence="1">
    <location>
        <begin position="1"/>
        <end position="111"/>
    </location>
</feature>
<feature type="compositionally biased region" description="Basic and acidic residues" evidence="1">
    <location>
        <begin position="233"/>
        <end position="246"/>
    </location>
</feature>
<evidence type="ECO:0000313" key="3">
    <source>
        <dbReference type="EMBL" id="KAJ7720451.1"/>
    </source>
</evidence>
<organism evidence="3 4">
    <name type="scientific">Mycena maculata</name>
    <dbReference type="NCBI Taxonomy" id="230809"/>
    <lineage>
        <taxon>Eukaryota</taxon>
        <taxon>Fungi</taxon>
        <taxon>Dikarya</taxon>
        <taxon>Basidiomycota</taxon>
        <taxon>Agaricomycotina</taxon>
        <taxon>Agaricomycetes</taxon>
        <taxon>Agaricomycetidae</taxon>
        <taxon>Agaricales</taxon>
        <taxon>Marasmiineae</taxon>
        <taxon>Mycenaceae</taxon>
        <taxon>Mycena</taxon>
    </lineage>
</organism>
<feature type="compositionally biased region" description="Low complexity" evidence="1">
    <location>
        <begin position="22"/>
        <end position="37"/>
    </location>
</feature>
<feature type="region of interest" description="Disordered" evidence="1">
    <location>
        <begin position="126"/>
        <end position="151"/>
    </location>
</feature>
<dbReference type="Proteomes" id="UP001215280">
    <property type="component" value="Unassembled WGS sequence"/>
</dbReference>
<feature type="compositionally biased region" description="Low complexity" evidence="1">
    <location>
        <begin position="79"/>
        <end position="99"/>
    </location>
</feature>
<protein>
    <submittedName>
        <fullName evidence="3">Uncharacterized protein</fullName>
    </submittedName>
</protein>
<proteinExistence type="predicted"/>
<keyword evidence="2" id="KW-0472">Membrane</keyword>
<dbReference type="AlphaFoldDB" id="A0AAD7MJH4"/>
<accession>A0AAD7MJH4</accession>
<feature type="compositionally biased region" description="Polar residues" evidence="1">
    <location>
        <begin position="266"/>
        <end position="277"/>
    </location>
</feature>
<feature type="region of interest" description="Disordered" evidence="1">
    <location>
        <begin position="203"/>
        <end position="246"/>
    </location>
</feature>
<name>A0AAD7MJH4_9AGAR</name>
<evidence type="ECO:0000313" key="4">
    <source>
        <dbReference type="Proteomes" id="UP001215280"/>
    </source>
</evidence>